<keyword evidence="3" id="KW-1185">Reference proteome</keyword>
<dbReference type="PANTHER" id="PTHR22916">
    <property type="entry name" value="GLYCOSYLTRANSFERASE"/>
    <property type="match status" value="1"/>
</dbReference>
<dbReference type="OrthoDB" id="206708at2759"/>
<dbReference type="OMA" id="GWPEDYD"/>
<dbReference type="EMBL" id="JPKZ01002211">
    <property type="protein sequence ID" value="KHN77927.1"/>
    <property type="molecule type" value="Genomic_DNA"/>
</dbReference>
<keyword evidence="2" id="KW-0328">Glycosyltransferase</keyword>
<dbReference type="Proteomes" id="UP000031036">
    <property type="component" value="Unassembled WGS sequence"/>
</dbReference>
<evidence type="ECO:0000313" key="3">
    <source>
        <dbReference type="Proteomes" id="UP000031036"/>
    </source>
</evidence>
<dbReference type="InterPro" id="IPR029044">
    <property type="entry name" value="Nucleotide-diphossugar_trans"/>
</dbReference>
<reference evidence="2 3" key="1">
    <citation type="submission" date="2014-11" db="EMBL/GenBank/DDBJ databases">
        <title>Genetic blueprint of the zoonotic pathogen Toxocara canis.</title>
        <authorList>
            <person name="Zhu X.-Q."/>
            <person name="Korhonen P.K."/>
            <person name="Cai H."/>
            <person name="Young N.D."/>
            <person name="Nejsum P."/>
            <person name="von Samson-Himmelstjerna G."/>
            <person name="Boag P.R."/>
            <person name="Tan P."/>
            <person name="Li Q."/>
            <person name="Min J."/>
            <person name="Yang Y."/>
            <person name="Wang X."/>
            <person name="Fang X."/>
            <person name="Hall R.S."/>
            <person name="Hofmann A."/>
            <person name="Sternberg P.W."/>
            <person name="Jex A.R."/>
            <person name="Gasser R.B."/>
        </authorList>
    </citation>
    <scope>NUCLEOTIDE SEQUENCE [LARGE SCALE GENOMIC DNA]</scope>
    <source>
        <strain evidence="2">PN_DK_2014</strain>
    </source>
</reference>
<comment type="caution">
    <text evidence="2">The sequence shown here is derived from an EMBL/GenBank/DDBJ whole genome shotgun (WGS) entry which is preliminary data.</text>
</comment>
<dbReference type="GO" id="GO:0016758">
    <property type="term" value="F:hexosyltransferase activity"/>
    <property type="evidence" value="ECO:0007669"/>
    <property type="project" value="UniProtKB-ARBA"/>
</dbReference>
<evidence type="ECO:0000313" key="2">
    <source>
        <dbReference type="EMBL" id="KHN77927.1"/>
    </source>
</evidence>
<dbReference type="AlphaFoldDB" id="A0A0B2V8W9"/>
<dbReference type="InterPro" id="IPR001173">
    <property type="entry name" value="Glyco_trans_2-like"/>
</dbReference>
<name>A0A0B2V8W9_TOXCA</name>
<dbReference type="Gene3D" id="3.90.550.10">
    <property type="entry name" value="Spore Coat Polysaccharide Biosynthesis Protein SpsA, Chain A"/>
    <property type="match status" value="1"/>
</dbReference>
<sequence length="356" mass="40357">MHLTDNVVTVSAIVPVKNGSRWLPECLDSLLNQQLPNAVRLQVSIYDDASTDDTMQIAQSYRSKFIAKKIDCKICSGSISRGVGFAKNRAVRQSDGRFLCFCDADDINCPSRVRIQLAGAMRCCDPMMAFVGSRFRRLPGESTKRFTKWANSLSDSQLCTQIFTSHGPTLVAPTWFISRYLFDLVGGFHEEHPVGYPEDLRFFYEAFKIGARFIRVDEYAVTYRYHMGCASFAVPESTIWDMRIAAFEQFVLPKWNSFTIWNAGKQGKRFYRSLNKNSRSKVVAFCDVDRKKIARGSYEHFDHASRTVTAVIPIIPVEKASPPVAICMKLDLTDGVFEALIGERGWNEGVDFYYLS</sequence>
<dbReference type="STRING" id="6265.A0A0B2V8W9"/>
<dbReference type="PANTHER" id="PTHR22916:SF3">
    <property type="entry name" value="UDP-GLCNAC:BETAGAL BETA-1,3-N-ACETYLGLUCOSAMINYLTRANSFERASE-LIKE PROTEIN 1"/>
    <property type="match status" value="1"/>
</dbReference>
<accession>A0A0B2V8W9</accession>
<dbReference type="Pfam" id="PF00535">
    <property type="entry name" value="Glycos_transf_2"/>
    <property type="match status" value="1"/>
</dbReference>
<proteinExistence type="predicted"/>
<organism evidence="2 3">
    <name type="scientific">Toxocara canis</name>
    <name type="common">Canine roundworm</name>
    <dbReference type="NCBI Taxonomy" id="6265"/>
    <lineage>
        <taxon>Eukaryota</taxon>
        <taxon>Metazoa</taxon>
        <taxon>Ecdysozoa</taxon>
        <taxon>Nematoda</taxon>
        <taxon>Chromadorea</taxon>
        <taxon>Rhabditida</taxon>
        <taxon>Spirurina</taxon>
        <taxon>Ascaridomorpha</taxon>
        <taxon>Ascaridoidea</taxon>
        <taxon>Toxocaridae</taxon>
        <taxon>Toxocara</taxon>
    </lineage>
</organism>
<keyword evidence="2" id="KW-0808">Transferase</keyword>
<dbReference type="SUPFAM" id="SSF53448">
    <property type="entry name" value="Nucleotide-diphospho-sugar transferases"/>
    <property type="match status" value="1"/>
</dbReference>
<feature type="domain" description="Glycosyltransferase 2-like" evidence="1">
    <location>
        <begin position="11"/>
        <end position="180"/>
    </location>
</feature>
<gene>
    <name evidence="2" type="primary">B3gntl1</name>
    <name evidence="2" type="ORF">Tcan_18372</name>
</gene>
<protein>
    <submittedName>
        <fullName evidence="2">UDP-GlcNAc:betaGal beta-1,3-N-acetylglucosaminyltransferase-like protein 1</fullName>
    </submittedName>
</protein>
<evidence type="ECO:0000259" key="1">
    <source>
        <dbReference type="Pfam" id="PF00535"/>
    </source>
</evidence>